<sequence length="463" mass="53611">MASSSKTSTADDVQRQIEHMKNHSVSFGGKQGYFVSKDKLKSIESKLLHAMEKDDEESPTRLLNLQDELDEIKKSSEFLQNELKAAQQKVRERGDLIVKLQREKETQELLAKSRLDEVNKTHKQYKEILEQTKEERLKVQEELRSAAKGFDPEKAKDLQMQVENLTGKIRETTKQLELINSDKKTLEKELYEYKGKILAAQAEKDELTRQVDSLINARKRASIEEIPPLTVPRPEINNRLVARILGEKGLDFLHQAEQAMVDDYRDRVYKLMWASRHGKTQNLKSLSALLEIVFHWLRQKTYKARAVVAKWVDLIEAHLRKGTIKAVSWYRDRLRELVDDFEEIKASYGHEPGKPERWHKHAYYWLQVVWNRAKRQPSKIARVLKRAKAKLDELYLRFRSYLGFAKRQDPDLYSPEDLAIDEKGKRPAYNGVPPPPVPIRGPSKVPGKLGDSKAKLAALFGAK</sequence>
<feature type="region of interest" description="Disordered" evidence="2">
    <location>
        <begin position="1"/>
        <end position="28"/>
    </location>
</feature>
<feature type="coiled-coil region" evidence="1">
    <location>
        <begin position="62"/>
        <end position="224"/>
    </location>
</feature>
<evidence type="ECO:0000313" key="3">
    <source>
        <dbReference type="EMBL" id="ALD89095.1"/>
    </source>
</evidence>
<feature type="region of interest" description="Disordered" evidence="2">
    <location>
        <begin position="421"/>
        <end position="450"/>
    </location>
</feature>
<evidence type="ECO:0000313" key="4">
    <source>
        <dbReference type="Proteomes" id="UP000831277"/>
    </source>
</evidence>
<proteinExistence type="predicted"/>
<keyword evidence="1" id="KW-0175">Coiled coil</keyword>
<accession>A0AAC9EWV4</accession>
<reference evidence="3" key="1">
    <citation type="journal article" date="2016" name="J. Virol.">
        <title>Identification of Diverse Mycoviruses through Metatranscriptomics Characterization of the Viromes of Five Major Fungal Plant Pathogens.</title>
        <authorList>
            <person name="Marzano S.-Y.L."/>
            <person name="Nelson B.D."/>
            <person name="Ajayi-Oyetunde O."/>
            <person name="Bradley C.A."/>
            <person name="Hughes T.J."/>
            <person name="Hartman G.L."/>
            <person name="Eastburn D.M."/>
            <person name="Domier L.L."/>
        </authorList>
    </citation>
    <scope>NUCLEOTIDE SEQUENCE</scope>
    <source>
        <strain evidence="3">Tn408</strain>
    </source>
</reference>
<evidence type="ECO:0000256" key="1">
    <source>
        <dbReference type="SAM" id="Coils"/>
    </source>
</evidence>
<feature type="compositionally biased region" description="Basic and acidic residues" evidence="2">
    <location>
        <begin position="12"/>
        <end position="21"/>
    </location>
</feature>
<dbReference type="KEGG" id="vg:80537525"/>
<protein>
    <submittedName>
        <fullName evidence="3">Gp2</fullName>
    </submittedName>
</protein>
<dbReference type="Proteomes" id="UP000831277">
    <property type="component" value="Segment"/>
</dbReference>
<dbReference type="GeneID" id="80537525"/>
<feature type="compositionally biased region" description="Polar residues" evidence="2">
    <location>
        <begin position="1"/>
        <end position="11"/>
    </location>
</feature>
<name>A0AAC9EWV4_9VIRU</name>
<evidence type="ECO:0000256" key="2">
    <source>
        <dbReference type="SAM" id="MobiDB-lite"/>
    </source>
</evidence>
<organism evidence="3 4">
    <name type="scientific">Macrophomina phaseolina single-stranded RNA virus 1</name>
    <dbReference type="NCBI Taxonomy" id="1708488"/>
    <lineage>
        <taxon>Viruses</taxon>
        <taxon>Riboviria</taxon>
        <taxon>Orthornavirae</taxon>
        <taxon>Pisuviricota</taxon>
        <taxon>Duplopiviricetes</taxon>
        <taxon>Durnavirales</taxon>
        <taxon>Fusariviridae</taxon>
        <taxon>Alphafusarivirus</taxon>
        <taxon>Alphafusarivirus macrophominae</taxon>
    </lineage>
</organism>
<keyword evidence="4" id="KW-1185">Reference proteome</keyword>
<dbReference type="RefSeq" id="YP_010799204.1">
    <property type="nucleotide sequence ID" value="NC_076583.1"/>
</dbReference>
<dbReference type="EMBL" id="KP900890">
    <property type="protein sequence ID" value="ALD89095.1"/>
    <property type="molecule type" value="Genomic_RNA"/>
</dbReference>